<reference evidence="3" key="1">
    <citation type="journal article" date="2019" name="Int. J. Syst. Evol. Microbiol.">
        <title>The Global Catalogue of Microorganisms (GCM) 10K type strain sequencing project: providing services to taxonomists for standard genome sequencing and annotation.</title>
        <authorList>
            <consortium name="The Broad Institute Genomics Platform"/>
            <consortium name="The Broad Institute Genome Sequencing Center for Infectious Disease"/>
            <person name="Wu L."/>
            <person name="Ma J."/>
        </authorList>
    </citation>
    <scope>NUCLEOTIDE SEQUENCE [LARGE SCALE GENOMIC DNA]</scope>
    <source>
        <strain evidence="3">NBRC 108894</strain>
    </source>
</reference>
<organism evidence="2 3">
    <name type="scientific">Pseudolysinimonas kribbensis</name>
    <dbReference type="NCBI Taxonomy" id="433641"/>
    <lineage>
        <taxon>Bacteria</taxon>
        <taxon>Bacillati</taxon>
        <taxon>Actinomycetota</taxon>
        <taxon>Actinomycetes</taxon>
        <taxon>Micrococcales</taxon>
        <taxon>Microbacteriaceae</taxon>
        <taxon>Pseudolysinimonas</taxon>
    </lineage>
</organism>
<evidence type="ECO:0000256" key="1">
    <source>
        <dbReference type="SAM" id="MobiDB-lite"/>
    </source>
</evidence>
<evidence type="ECO:0000313" key="2">
    <source>
        <dbReference type="EMBL" id="GMA94202.1"/>
    </source>
</evidence>
<keyword evidence="3" id="KW-1185">Reference proteome</keyword>
<dbReference type="EMBL" id="BSVB01000001">
    <property type="protein sequence ID" value="GMA94202.1"/>
    <property type="molecule type" value="Genomic_DNA"/>
</dbReference>
<comment type="caution">
    <text evidence="2">The sequence shown here is derived from an EMBL/GenBank/DDBJ whole genome shotgun (WGS) entry which is preliminary data.</text>
</comment>
<accession>A0ABQ6K5S9</accession>
<name>A0ABQ6K5S9_9MICO</name>
<evidence type="ECO:0000313" key="3">
    <source>
        <dbReference type="Proteomes" id="UP001157034"/>
    </source>
</evidence>
<proteinExistence type="predicted"/>
<dbReference type="Proteomes" id="UP001157034">
    <property type="component" value="Unassembled WGS sequence"/>
</dbReference>
<protein>
    <submittedName>
        <fullName evidence="2">Uncharacterized protein</fullName>
    </submittedName>
</protein>
<feature type="compositionally biased region" description="Polar residues" evidence="1">
    <location>
        <begin position="1"/>
        <end position="12"/>
    </location>
</feature>
<gene>
    <name evidence="2" type="ORF">GCM10025881_10260</name>
</gene>
<sequence>MDCQDTDMTSRSDVVPLPPQHETDADDTADDEVVTGEAVALDLRPAGFALRAGVPPSTCSSTSPPRTF</sequence>
<feature type="region of interest" description="Disordered" evidence="1">
    <location>
        <begin position="1"/>
        <end position="31"/>
    </location>
</feature>